<dbReference type="EMBL" id="JACXVP010000012">
    <property type="protein sequence ID" value="KAG5573039.1"/>
    <property type="molecule type" value="Genomic_DNA"/>
</dbReference>
<dbReference type="PANTHER" id="PTHR33116">
    <property type="entry name" value="REVERSE TRANSCRIPTASE ZINC-BINDING DOMAIN-CONTAINING PROTEIN-RELATED-RELATED"/>
    <property type="match status" value="1"/>
</dbReference>
<sequence>MQAILAGWKTRFLNIIGRTTLERACLSILPTHTIIDQIQRNFIWGSTSDHRKLHMISWEVVTKKKKEGGLGM</sequence>
<evidence type="ECO:0000313" key="2">
    <source>
        <dbReference type="Proteomes" id="UP000824120"/>
    </source>
</evidence>
<evidence type="ECO:0000313" key="1">
    <source>
        <dbReference type="EMBL" id="KAG5573039.1"/>
    </source>
</evidence>
<comment type="caution">
    <text evidence="1">The sequence shown here is derived from an EMBL/GenBank/DDBJ whole genome shotgun (WGS) entry which is preliminary data.</text>
</comment>
<gene>
    <name evidence="1" type="ORF">H5410_062805</name>
</gene>
<keyword evidence="2" id="KW-1185">Reference proteome</keyword>
<reference evidence="1 2" key="1">
    <citation type="submission" date="2020-09" db="EMBL/GenBank/DDBJ databases">
        <title>De no assembly of potato wild relative species, Solanum commersonii.</title>
        <authorList>
            <person name="Cho K."/>
        </authorList>
    </citation>
    <scope>NUCLEOTIDE SEQUENCE [LARGE SCALE GENOMIC DNA]</scope>
    <source>
        <strain evidence="1">LZ3.2</strain>
        <tissue evidence="1">Leaf</tissue>
    </source>
</reference>
<protein>
    <submittedName>
        <fullName evidence="1">Uncharacterized protein</fullName>
    </submittedName>
</protein>
<name>A0A9J5WCJ4_SOLCO</name>
<accession>A0A9J5WCJ4</accession>
<organism evidence="1 2">
    <name type="scientific">Solanum commersonii</name>
    <name type="common">Commerson's wild potato</name>
    <name type="synonym">Commerson's nightshade</name>
    <dbReference type="NCBI Taxonomy" id="4109"/>
    <lineage>
        <taxon>Eukaryota</taxon>
        <taxon>Viridiplantae</taxon>
        <taxon>Streptophyta</taxon>
        <taxon>Embryophyta</taxon>
        <taxon>Tracheophyta</taxon>
        <taxon>Spermatophyta</taxon>
        <taxon>Magnoliopsida</taxon>
        <taxon>eudicotyledons</taxon>
        <taxon>Gunneridae</taxon>
        <taxon>Pentapetalae</taxon>
        <taxon>asterids</taxon>
        <taxon>lamiids</taxon>
        <taxon>Solanales</taxon>
        <taxon>Solanaceae</taxon>
        <taxon>Solanoideae</taxon>
        <taxon>Solaneae</taxon>
        <taxon>Solanum</taxon>
    </lineage>
</organism>
<dbReference type="PANTHER" id="PTHR33116:SF78">
    <property type="entry name" value="OS12G0587133 PROTEIN"/>
    <property type="match status" value="1"/>
</dbReference>
<proteinExistence type="predicted"/>
<dbReference type="Proteomes" id="UP000824120">
    <property type="component" value="Chromosome 12"/>
</dbReference>
<dbReference type="AlphaFoldDB" id="A0A9J5WCJ4"/>
<dbReference type="OrthoDB" id="1436548at2759"/>